<dbReference type="Pfam" id="PF07670">
    <property type="entry name" value="Gate"/>
    <property type="match status" value="1"/>
</dbReference>
<sequence length="424" mass="47375">MWKFFIYSLIGIICFFVPITINGKSTILIDHIVQWITFLVNPILPYYVLLLIIIGALHPFINKKWNKSKTDIIFSLFKVLGVFIAFMIVFDFGPGFVLKESIGPFLYDKLAIPLSVLIPVGAILLTFLVGYGLLEFIGVIMRPVMKPIFKTPGKSAVDAVASFVGSYSIGLLITNKVYKNGGYTHKEAVIVATGFSTVSATFMIIVANTLGIIEHWNLYFWFTLAVTFIVTAITVQLPPIRFEKNTTYQNQPYKEEKRRNMPLLKESWLEAKLAVKNADSLIGNVRENLRDGVVMTIAILPSIMSIGFLGLIIAEYTPIIEYVSYIFYPFISIFPVQDVAILAQASTISIVEMLLPAAIAQTADLATRFIVAVMSVSAIIFFSSVVPVILSTEIKISVGKLVLIWFERVVLTLLITIPFALWLF</sequence>
<feature type="transmembrane region" description="Helical" evidence="1">
    <location>
        <begin position="365"/>
        <end position="390"/>
    </location>
</feature>
<organism evidence="3 4">
    <name type="scientific">Staphylococcus equorum</name>
    <dbReference type="NCBI Taxonomy" id="246432"/>
    <lineage>
        <taxon>Bacteria</taxon>
        <taxon>Bacillati</taxon>
        <taxon>Bacillota</taxon>
        <taxon>Bacilli</taxon>
        <taxon>Bacillales</taxon>
        <taxon>Staphylococcaceae</taxon>
        <taxon>Staphylococcus</taxon>
    </lineage>
</organism>
<feature type="transmembrane region" description="Helical" evidence="1">
    <location>
        <begin position="188"/>
        <end position="206"/>
    </location>
</feature>
<dbReference type="RefSeq" id="WP_002506873.1">
    <property type="nucleotide sequence ID" value="NZ_CP065710.1"/>
</dbReference>
<evidence type="ECO:0000313" key="3">
    <source>
        <dbReference type="EMBL" id="OEK58013.1"/>
    </source>
</evidence>
<feature type="transmembrane region" description="Helical" evidence="1">
    <location>
        <begin position="5"/>
        <end position="23"/>
    </location>
</feature>
<keyword evidence="1" id="KW-0812">Transmembrane</keyword>
<evidence type="ECO:0000256" key="1">
    <source>
        <dbReference type="SAM" id="Phobius"/>
    </source>
</evidence>
<comment type="caution">
    <text evidence="3">The sequence shown here is derived from an EMBL/GenBank/DDBJ whole genome shotgun (WGS) entry which is preliminary data.</text>
</comment>
<keyword evidence="1" id="KW-0472">Membrane</keyword>
<feature type="transmembrane region" description="Helical" evidence="1">
    <location>
        <begin position="402"/>
        <end position="423"/>
    </location>
</feature>
<evidence type="ECO:0000259" key="2">
    <source>
        <dbReference type="Pfam" id="PF07670"/>
    </source>
</evidence>
<protein>
    <submittedName>
        <fullName evidence="3">Histidine transporter</fullName>
    </submittedName>
</protein>
<dbReference type="Proteomes" id="UP000095464">
    <property type="component" value="Unassembled WGS sequence"/>
</dbReference>
<feature type="domain" description="Nucleoside transporter/FeoB GTPase Gate" evidence="2">
    <location>
        <begin position="116"/>
        <end position="212"/>
    </location>
</feature>
<evidence type="ECO:0000313" key="4">
    <source>
        <dbReference type="Proteomes" id="UP000095464"/>
    </source>
</evidence>
<feature type="transmembrane region" description="Helical" evidence="1">
    <location>
        <begin position="155"/>
        <end position="173"/>
    </location>
</feature>
<dbReference type="GeneID" id="69845142"/>
<feature type="transmembrane region" description="Helical" evidence="1">
    <location>
        <begin position="43"/>
        <end position="61"/>
    </location>
</feature>
<keyword evidence="1" id="KW-1133">Transmembrane helix</keyword>
<proteinExistence type="predicted"/>
<accession>A0AAP7IEQ7</accession>
<feature type="transmembrane region" description="Helical" evidence="1">
    <location>
        <begin position="110"/>
        <end position="134"/>
    </location>
</feature>
<dbReference type="InterPro" id="IPR011642">
    <property type="entry name" value="Gate_dom"/>
</dbReference>
<name>A0AAP7IEQ7_9STAP</name>
<gene>
    <name evidence="3" type="ORF">ASS94_05120</name>
</gene>
<feature type="transmembrane region" description="Helical" evidence="1">
    <location>
        <begin position="73"/>
        <end position="90"/>
    </location>
</feature>
<dbReference type="EMBL" id="LNPX01000019">
    <property type="protein sequence ID" value="OEK58013.1"/>
    <property type="molecule type" value="Genomic_DNA"/>
</dbReference>
<feature type="transmembrane region" description="Helical" evidence="1">
    <location>
        <begin position="325"/>
        <end position="345"/>
    </location>
</feature>
<reference evidence="4" key="1">
    <citation type="submission" date="2015-11" db="EMBL/GenBank/DDBJ databases">
        <title>Genomic diversity of Staphylococcus saprophyticus strains from urinary tract infections, animal surfaces, and fermented foods.</title>
        <authorList>
            <person name="Wolfe B.E."/>
        </authorList>
    </citation>
    <scope>NUCLEOTIDE SEQUENCE [LARGE SCALE GENOMIC DNA]</scope>
    <source>
        <strain evidence="4">738_7</strain>
    </source>
</reference>
<feature type="transmembrane region" description="Helical" evidence="1">
    <location>
        <begin position="293"/>
        <end position="313"/>
    </location>
</feature>
<dbReference type="AlphaFoldDB" id="A0AAP7IEQ7"/>
<feature type="transmembrane region" description="Helical" evidence="1">
    <location>
        <begin position="218"/>
        <end position="237"/>
    </location>
</feature>